<dbReference type="GO" id="GO:0007411">
    <property type="term" value="P:axon guidance"/>
    <property type="evidence" value="ECO:0007669"/>
    <property type="project" value="TreeGrafter"/>
</dbReference>
<dbReference type="GO" id="GO:0071526">
    <property type="term" value="P:semaphorin-plexin signaling pathway"/>
    <property type="evidence" value="ECO:0007669"/>
    <property type="project" value="TreeGrafter"/>
</dbReference>
<organism evidence="4 5">
    <name type="scientific">Haemaphysalis longicornis</name>
    <name type="common">Bush tick</name>
    <dbReference type="NCBI Taxonomy" id="44386"/>
    <lineage>
        <taxon>Eukaryota</taxon>
        <taxon>Metazoa</taxon>
        <taxon>Ecdysozoa</taxon>
        <taxon>Arthropoda</taxon>
        <taxon>Chelicerata</taxon>
        <taxon>Arachnida</taxon>
        <taxon>Acari</taxon>
        <taxon>Parasitiformes</taxon>
        <taxon>Ixodida</taxon>
        <taxon>Ixodoidea</taxon>
        <taxon>Ixodidae</taxon>
        <taxon>Haemaphysalinae</taxon>
        <taxon>Haemaphysalis</taxon>
    </lineage>
</organism>
<proteinExistence type="predicted"/>
<dbReference type="AlphaFoldDB" id="A0A9J6GJI6"/>
<feature type="region of interest" description="Disordered" evidence="2">
    <location>
        <begin position="260"/>
        <end position="280"/>
    </location>
</feature>
<dbReference type="Pfam" id="PF01403">
    <property type="entry name" value="Sema"/>
    <property type="match status" value="1"/>
</dbReference>
<dbReference type="EMBL" id="JABSTR010000007">
    <property type="protein sequence ID" value="KAH9375017.1"/>
    <property type="molecule type" value="Genomic_DNA"/>
</dbReference>
<evidence type="ECO:0000259" key="3">
    <source>
        <dbReference type="PROSITE" id="PS51004"/>
    </source>
</evidence>
<protein>
    <recommendedName>
        <fullName evidence="3">Sema domain-containing protein</fullName>
    </recommendedName>
</protein>
<dbReference type="GO" id="GO:0030335">
    <property type="term" value="P:positive regulation of cell migration"/>
    <property type="evidence" value="ECO:0007669"/>
    <property type="project" value="TreeGrafter"/>
</dbReference>
<gene>
    <name evidence="4" type="ORF">HPB48_003807</name>
</gene>
<dbReference type="Gene3D" id="2.130.10.10">
    <property type="entry name" value="YVTN repeat-like/Quinoprotein amine dehydrogenase"/>
    <property type="match status" value="2"/>
</dbReference>
<dbReference type="InterPro" id="IPR015943">
    <property type="entry name" value="WD40/YVTN_repeat-like_dom_sf"/>
</dbReference>
<dbReference type="GO" id="GO:0005886">
    <property type="term" value="C:plasma membrane"/>
    <property type="evidence" value="ECO:0007669"/>
    <property type="project" value="TreeGrafter"/>
</dbReference>
<dbReference type="VEuPathDB" id="VectorBase:HLOH_048668"/>
<dbReference type="InterPro" id="IPR036352">
    <property type="entry name" value="Semap_dom_sf"/>
</dbReference>
<keyword evidence="5" id="KW-1185">Reference proteome</keyword>
<dbReference type="PANTHER" id="PTHR11036">
    <property type="entry name" value="SEMAPHORIN"/>
    <property type="match status" value="1"/>
</dbReference>
<comment type="caution">
    <text evidence="4">The sequence shown here is derived from an EMBL/GenBank/DDBJ whole genome shotgun (WGS) entry which is preliminary data.</text>
</comment>
<dbReference type="SMART" id="SM00630">
    <property type="entry name" value="Sema"/>
    <property type="match status" value="1"/>
</dbReference>
<evidence type="ECO:0000256" key="1">
    <source>
        <dbReference type="PROSITE-ProRule" id="PRU00352"/>
    </source>
</evidence>
<comment type="caution">
    <text evidence="1">Lacks conserved residue(s) required for the propagation of feature annotation.</text>
</comment>
<evidence type="ECO:0000313" key="4">
    <source>
        <dbReference type="EMBL" id="KAH9375017.1"/>
    </source>
</evidence>
<dbReference type="SUPFAM" id="SSF101912">
    <property type="entry name" value="Sema domain"/>
    <property type="match status" value="2"/>
</dbReference>
<dbReference type="GO" id="GO:0045499">
    <property type="term" value="F:chemorepellent activity"/>
    <property type="evidence" value="ECO:0007669"/>
    <property type="project" value="TreeGrafter"/>
</dbReference>
<feature type="domain" description="Sema" evidence="3">
    <location>
        <begin position="1"/>
        <end position="461"/>
    </location>
</feature>
<reference evidence="4 5" key="1">
    <citation type="journal article" date="2020" name="Cell">
        <title>Large-Scale Comparative Analyses of Tick Genomes Elucidate Their Genetic Diversity and Vector Capacities.</title>
        <authorList>
            <consortium name="Tick Genome and Microbiome Consortium (TIGMIC)"/>
            <person name="Jia N."/>
            <person name="Wang J."/>
            <person name="Shi W."/>
            <person name="Du L."/>
            <person name="Sun Y."/>
            <person name="Zhan W."/>
            <person name="Jiang J.F."/>
            <person name="Wang Q."/>
            <person name="Zhang B."/>
            <person name="Ji P."/>
            <person name="Bell-Sakyi L."/>
            <person name="Cui X.M."/>
            <person name="Yuan T.T."/>
            <person name="Jiang B.G."/>
            <person name="Yang W.F."/>
            <person name="Lam T.T."/>
            <person name="Chang Q.C."/>
            <person name="Ding S.J."/>
            <person name="Wang X.J."/>
            <person name="Zhu J.G."/>
            <person name="Ruan X.D."/>
            <person name="Zhao L."/>
            <person name="Wei J.T."/>
            <person name="Ye R.Z."/>
            <person name="Que T.C."/>
            <person name="Du C.H."/>
            <person name="Zhou Y.H."/>
            <person name="Cheng J.X."/>
            <person name="Dai P.F."/>
            <person name="Guo W.B."/>
            <person name="Han X.H."/>
            <person name="Huang E.J."/>
            <person name="Li L.F."/>
            <person name="Wei W."/>
            <person name="Gao Y.C."/>
            <person name="Liu J.Z."/>
            <person name="Shao H.Z."/>
            <person name="Wang X."/>
            <person name="Wang C.C."/>
            <person name="Yang T.C."/>
            <person name="Huo Q.B."/>
            <person name="Li W."/>
            <person name="Chen H.Y."/>
            <person name="Chen S.E."/>
            <person name="Zhou L.G."/>
            <person name="Ni X.B."/>
            <person name="Tian J.H."/>
            <person name="Sheng Y."/>
            <person name="Liu T."/>
            <person name="Pan Y.S."/>
            <person name="Xia L.Y."/>
            <person name="Li J."/>
            <person name="Zhao F."/>
            <person name="Cao W.C."/>
        </authorList>
    </citation>
    <scope>NUCLEOTIDE SEQUENCE [LARGE SCALE GENOMIC DNA]</scope>
    <source>
        <strain evidence="4">HaeL-2018</strain>
    </source>
</reference>
<name>A0A9J6GJI6_HAELO</name>
<dbReference type="Proteomes" id="UP000821853">
    <property type="component" value="Chromosome 5"/>
</dbReference>
<dbReference type="InterPro" id="IPR027231">
    <property type="entry name" value="Semaphorin"/>
</dbReference>
<feature type="compositionally biased region" description="Low complexity" evidence="2">
    <location>
        <begin position="262"/>
        <end position="275"/>
    </location>
</feature>
<dbReference type="InterPro" id="IPR001627">
    <property type="entry name" value="Semap_dom"/>
</dbReference>
<dbReference type="PANTHER" id="PTHR11036:SF127">
    <property type="entry name" value="SEMAPHORIN-1A"/>
    <property type="match status" value="1"/>
</dbReference>
<dbReference type="OrthoDB" id="6501575at2759"/>
<accession>A0A9J6GJI6</accession>
<dbReference type="GO" id="GO:0030215">
    <property type="term" value="F:semaphorin receptor binding"/>
    <property type="evidence" value="ECO:0007669"/>
    <property type="project" value="InterPro"/>
</dbReference>
<evidence type="ECO:0000313" key="5">
    <source>
        <dbReference type="Proteomes" id="UP000821853"/>
    </source>
</evidence>
<evidence type="ECO:0000256" key="2">
    <source>
        <dbReference type="SAM" id="MobiDB-lite"/>
    </source>
</evidence>
<sequence>MHLPQELDLPAEQSSINKCKDNVEEHRVCDAADLTLVPEAEQVFIGDNNKTGGAAGRCPFYLHHDTTSLWLDDVPVPETSSVVGLSILDLPNEYAFYRTAAYDSSNRNEPLHDYLRTTTSEVTIALNHPHAVGAFSRGERVYFVFREEAVERRACGAKNVSGLARLCKNDIGRQDIYSHKRWTSFTKVRLQCNDKTEPVFPFDEILAAAKRVWGSGSKVFDVVSVGSGNPRSPCLSLDAPGTEAAKRRRIAEVLDELENDSSDSCWSSTSQSSSRSSRDDGDQLYAAAAVEAFVRKTVSTCSEEEVLAVGWGCQKPGKRSRDHGSTDSAICAFRWQGVEEAFNSSFAKRPSNAEYELDRPVPANELPSTRPGGDCPRDPTVHEFYPVLFLQSHPLLIDPAKPRHDRPFYARRGLEFKSLAVFVLTESWGSWVVCYVGTGEGFRGPFSERGHRVYASKHRKH</sequence>
<dbReference type="PROSITE" id="PS51004">
    <property type="entry name" value="SEMA"/>
    <property type="match status" value="1"/>
</dbReference>